<name>A0ABD3QX09_9STRA</name>
<protein>
    <submittedName>
        <fullName evidence="10">Uncharacterized protein</fullName>
    </submittedName>
</protein>
<feature type="binding site" description="axial binding residue" evidence="8">
    <location>
        <position position="155"/>
    </location>
    <ligand>
        <name>chlorophyll b</name>
        <dbReference type="ChEBI" id="CHEBI:61721"/>
        <label>1</label>
    </ligand>
    <ligandPart>
        <name>Mg</name>
        <dbReference type="ChEBI" id="CHEBI:25107"/>
    </ligandPart>
</feature>
<comment type="function">
    <text evidence="1">The light-harvesting complex (LHC) functions as a light receptor, it captures and delivers excitation energy to photosystems with which it is closely associated. Energy is transferred from the carotenoid and chlorophyll C (or B) to chlorophyll A and the photosynthetic reaction centers where it is used to synthesize ATP and reducing power.</text>
</comment>
<keyword evidence="6" id="KW-0934">Plastid</keyword>
<dbReference type="PANTHER" id="PTHR21649">
    <property type="entry name" value="CHLOROPHYLL A/B BINDING PROTEIN"/>
    <property type="match status" value="1"/>
</dbReference>
<keyword evidence="9" id="KW-0732">Signal</keyword>
<feature type="binding site" evidence="8">
    <location>
        <position position="95"/>
    </location>
    <ligand>
        <name>chlorophyll a</name>
        <dbReference type="ChEBI" id="CHEBI:58416"/>
        <label>1</label>
    </ligand>
</feature>
<evidence type="ECO:0000313" key="10">
    <source>
        <dbReference type="EMBL" id="KAL3804547.1"/>
    </source>
</evidence>
<feature type="binding site" evidence="8">
    <location>
        <position position="202"/>
    </location>
    <ligand>
        <name>chlorophyll a</name>
        <dbReference type="ChEBI" id="CHEBI:58416"/>
        <label>1</label>
    </ligand>
</feature>
<dbReference type="SUPFAM" id="SSF103511">
    <property type="entry name" value="Chlorophyll a-b binding protein"/>
    <property type="match status" value="1"/>
</dbReference>
<keyword evidence="7" id="KW-0437">Light-harvesting polypeptide</keyword>
<accession>A0ABD3QX09</accession>
<keyword evidence="8" id="KW-0148">Chlorophyll</keyword>
<comment type="caution">
    <text evidence="10">The sequence shown here is derived from an EMBL/GenBank/DDBJ whole genome shotgun (WGS) entry which is preliminary data.</text>
</comment>
<feature type="signal peptide" evidence="9">
    <location>
        <begin position="1"/>
        <end position="16"/>
    </location>
</feature>
<keyword evidence="4" id="KW-0150">Chloroplast</keyword>
<dbReference type="Proteomes" id="UP001530400">
    <property type="component" value="Unassembled WGS sequence"/>
</dbReference>
<dbReference type="EMBL" id="JALLPJ020000038">
    <property type="protein sequence ID" value="KAL3804547.1"/>
    <property type="molecule type" value="Genomic_DNA"/>
</dbReference>
<dbReference type="Gene3D" id="1.10.3460.10">
    <property type="entry name" value="Chlorophyll a/b binding protein domain"/>
    <property type="match status" value="1"/>
</dbReference>
<keyword evidence="8" id="KW-0157">Chromophore</keyword>
<evidence type="ECO:0000256" key="6">
    <source>
        <dbReference type="ARBA" id="ARBA00022640"/>
    </source>
</evidence>
<evidence type="ECO:0000256" key="7">
    <source>
        <dbReference type="ARBA" id="ARBA00023243"/>
    </source>
</evidence>
<feature type="binding site" evidence="8">
    <location>
        <position position="204"/>
    </location>
    <ligand>
        <name>chlorophyll a</name>
        <dbReference type="ChEBI" id="CHEBI:58416"/>
        <label>1</label>
    </ligand>
</feature>
<evidence type="ECO:0000256" key="1">
    <source>
        <dbReference type="ARBA" id="ARBA00004022"/>
    </source>
</evidence>
<feature type="binding site" description="axial binding residue" evidence="8">
    <location>
        <position position="97"/>
    </location>
    <ligand>
        <name>chlorophyll b</name>
        <dbReference type="ChEBI" id="CHEBI:61721"/>
        <label>1</label>
    </ligand>
    <ligandPart>
        <name>Mg</name>
        <dbReference type="ChEBI" id="CHEBI:25107"/>
    </ligandPart>
</feature>
<feature type="binding site" evidence="8">
    <location>
        <position position="199"/>
    </location>
    <ligand>
        <name>chlorophyll a</name>
        <dbReference type="ChEBI" id="CHEBI:58416"/>
        <label>1</label>
    </ligand>
</feature>
<reference evidence="10 11" key="1">
    <citation type="submission" date="2024-10" db="EMBL/GenBank/DDBJ databases">
        <title>Updated reference genomes for cyclostephanoid diatoms.</title>
        <authorList>
            <person name="Roberts W.R."/>
            <person name="Alverson A.J."/>
        </authorList>
    </citation>
    <scope>NUCLEOTIDE SEQUENCE [LARGE SCALE GENOMIC DNA]</scope>
    <source>
        <strain evidence="10 11">AJA010-31</strain>
    </source>
</reference>
<evidence type="ECO:0000256" key="4">
    <source>
        <dbReference type="ARBA" id="ARBA00022528"/>
    </source>
</evidence>
<keyword evidence="5" id="KW-0602">Photosynthesis</keyword>
<feature type="binding site" evidence="8">
    <location>
        <position position="92"/>
    </location>
    <ligand>
        <name>chlorophyll a</name>
        <dbReference type="ChEBI" id="CHEBI:58416"/>
        <label>1</label>
    </ligand>
</feature>
<dbReference type="AlphaFoldDB" id="A0ABD3QX09"/>
<evidence type="ECO:0000256" key="9">
    <source>
        <dbReference type="SAM" id="SignalP"/>
    </source>
</evidence>
<dbReference type="Pfam" id="PF00504">
    <property type="entry name" value="Chloroa_b-bind"/>
    <property type="match status" value="1"/>
</dbReference>
<dbReference type="InterPro" id="IPR001344">
    <property type="entry name" value="Chloro_AB-bd_pln"/>
</dbReference>
<sequence>MMKLAVLTASLAAASAFAPSSQMAVTSKLQSTPEQVVVETPAAFSINGWVADENAPCYGLPGSLPPTSFFDPLGFAQRGISLNEVKRNREAEVMHGRVAMIASVGYFMGEAVSGPFHITGPANDQLQQMPLPALLMLGAAIGSAELKRARIGWVEPDFGSWTSTLWKLRENYYPGDLGFDPLGLKPSDPVEFAKIQTKELQNGRLAMLGVAGMCAQELVNHRTILGTIEFYQKVYSVSEPKSAPVLLYANKKWAVTFDLRNGYGIKYRNRCFTYLRASRMEQVLRKCEGAWEIIPSLVIVNVSDDSKPPL</sequence>
<comment type="subcellular location">
    <subcellularLocation>
        <location evidence="2">Plastid</location>
        <location evidence="2">Chloroplast</location>
    </subcellularLocation>
</comment>
<evidence type="ECO:0000256" key="3">
    <source>
        <dbReference type="ARBA" id="ARBA00005933"/>
    </source>
</evidence>
<evidence type="ECO:0000313" key="11">
    <source>
        <dbReference type="Proteomes" id="UP001530400"/>
    </source>
</evidence>
<comment type="similarity">
    <text evidence="3">Belongs to the fucoxanthin chlorophyll protein family.</text>
</comment>
<feature type="binding site" evidence="8">
    <location>
        <position position="198"/>
    </location>
    <ligand>
        <name>chlorophyll a</name>
        <dbReference type="ChEBI" id="CHEBI:58416"/>
        <label>1</label>
    </ligand>
</feature>
<dbReference type="GO" id="GO:0030076">
    <property type="term" value="C:light-harvesting complex"/>
    <property type="evidence" value="ECO:0007669"/>
    <property type="project" value="UniProtKB-KW"/>
</dbReference>
<keyword evidence="11" id="KW-1185">Reference proteome</keyword>
<feature type="chain" id="PRO_5044809965" evidence="9">
    <location>
        <begin position="17"/>
        <end position="310"/>
    </location>
</feature>
<dbReference type="InterPro" id="IPR022796">
    <property type="entry name" value="Chloroa_b-bind"/>
</dbReference>
<gene>
    <name evidence="10" type="ORF">ACHAWO_005442</name>
</gene>
<feature type="binding site" description="axial binding residue" evidence="8">
    <location>
        <position position="165"/>
    </location>
    <ligand>
        <name>chlorophyll b</name>
        <dbReference type="ChEBI" id="CHEBI:61721"/>
        <label>1</label>
    </ligand>
    <ligandPart>
        <name>Mg</name>
        <dbReference type="ChEBI" id="CHEBI:25107"/>
    </ligandPart>
</feature>
<evidence type="ECO:0000256" key="8">
    <source>
        <dbReference type="PIRSR" id="PIRSR601344-1"/>
    </source>
</evidence>
<dbReference type="GO" id="GO:0015979">
    <property type="term" value="P:photosynthesis"/>
    <property type="evidence" value="ECO:0007669"/>
    <property type="project" value="UniProtKB-KW"/>
</dbReference>
<feature type="binding site" evidence="8">
    <location>
        <position position="216"/>
    </location>
    <ligand>
        <name>chlorophyll a</name>
        <dbReference type="ChEBI" id="CHEBI:58416"/>
        <label>5</label>
    </ligand>
</feature>
<proteinExistence type="inferred from homology"/>
<evidence type="ECO:0000256" key="5">
    <source>
        <dbReference type="ARBA" id="ARBA00022531"/>
    </source>
</evidence>
<evidence type="ECO:0000256" key="2">
    <source>
        <dbReference type="ARBA" id="ARBA00004229"/>
    </source>
</evidence>
<organism evidence="10 11">
    <name type="scientific">Cyclotella atomus</name>
    <dbReference type="NCBI Taxonomy" id="382360"/>
    <lineage>
        <taxon>Eukaryota</taxon>
        <taxon>Sar</taxon>
        <taxon>Stramenopiles</taxon>
        <taxon>Ochrophyta</taxon>
        <taxon>Bacillariophyta</taxon>
        <taxon>Coscinodiscophyceae</taxon>
        <taxon>Thalassiosirophycidae</taxon>
        <taxon>Stephanodiscales</taxon>
        <taxon>Stephanodiscaceae</taxon>
        <taxon>Cyclotella</taxon>
    </lineage>
</organism>
<dbReference type="GO" id="GO:0009507">
    <property type="term" value="C:chloroplast"/>
    <property type="evidence" value="ECO:0007669"/>
    <property type="project" value="UniProtKB-SubCell"/>
</dbReference>